<reference evidence="2 3" key="1">
    <citation type="journal article" date="2017" name="PLoS Biol.">
        <title>The sea cucumber genome provides insights into morphological evolution and visceral regeneration.</title>
        <authorList>
            <person name="Zhang X."/>
            <person name="Sun L."/>
            <person name="Yuan J."/>
            <person name="Sun Y."/>
            <person name="Gao Y."/>
            <person name="Zhang L."/>
            <person name="Li S."/>
            <person name="Dai H."/>
            <person name="Hamel J.F."/>
            <person name="Liu C."/>
            <person name="Yu Y."/>
            <person name="Liu S."/>
            <person name="Lin W."/>
            <person name="Guo K."/>
            <person name="Jin S."/>
            <person name="Xu P."/>
            <person name="Storey K.B."/>
            <person name="Huan P."/>
            <person name="Zhang T."/>
            <person name="Zhou Y."/>
            <person name="Zhang J."/>
            <person name="Lin C."/>
            <person name="Li X."/>
            <person name="Xing L."/>
            <person name="Huo D."/>
            <person name="Sun M."/>
            <person name="Wang L."/>
            <person name="Mercier A."/>
            <person name="Li F."/>
            <person name="Yang H."/>
            <person name="Xiang J."/>
        </authorList>
    </citation>
    <scope>NUCLEOTIDE SEQUENCE [LARGE SCALE GENOMIC DNA]</scope>
    <source>
        <strain evidence="2">Shaxun</strain>
        <tissue evidence="2">Muscle</tissue>
    </source>
</reference>
<dbReference type="AlphaFoldDB" id="A0A2G8LC28"/>
<evidence type="ECO:0000313" key="3">
    <source>
        <dbReference type="Proteomes" id="UP000230750"/>
    </source>
</evidence>
<dbReference type="Pfam" id="PF15874">
    <property type="entry name" value="Il2rg"/>
    <property type="match status" value="1"/>
</dbReference>
<dbReference type="OrthoDB" id="2109241at2759"/>
<dbReference type="EMBL" id="MRZV01000131">
    <property type="protein sequence ID" value="PIK57809.1"/>
    <property type="molecule type" value="Genomic_DNA"/>
</dbReference>
<feature type="region of interest" description="Disordered" evidence="1">
    <location>
        <begin position="122"/>
        <end position="179"/>
    </location>
</feature>
<dbReference type="InterPro" id="IPR039471">
    <property type="entry name" value="CXorf65-like"/>
</dbReference>
<proteinExistence type="predicted"/>
<evidence type="ECO:0000313" key="2">
    <source>
        <dbReference type="EMBL" id="PIK57809.1"/>
    </source>
</evidence>
<evidence type="ECO:0000256" key="1">
    <source>
        <dbReference type="SAM" id="MobiDB-lite"/>
    </source>
</evidence>
<accession>A0A2G8LC28</accession>
<dbReference type="PANTHER" id="PTHR33887">
    <property type="entry name" value="PB1 DOMAIN-CONTAINING PROTEIN"/>
    <property type="match status" value="1"/>
</dbReference>
<name>A0A2G8LC28_STIJA</name>
<dbReference type="PANTHER" id="PTHR33887:SF6">
    <property type="entry name" value="CIDE-N DOMAIN-CONTAINING PROTEIN"/>
    <property type="match status" value="1"/>
</dbReference>
<dbReference type="Proteomes" id="UP000230750">
    <property type="component" value="Unassembled WGS sequence"/>
</dbReference>
<gene>
    <name evidence="2" type="ORF">BSL78_05268</name>
</gene>
<feature type="compositionally biased region" description="Polar residues" evidence="1">
    <location>
        <begin position="125"/>
        <end position="138"/>
    </location>
</feature>
<sequence length="179" mass="20352">MFVNIWIESPDTDNQLLVVNKDCMIHNLLDYVKLKCQLKDWLYEEGAILDLADEDGNLRHLTRHHPRQNASLLLTNKATYIPIIIMRNEDGSLKPFEPVPTSLKTNREFLSQLNVQFEKKIKPNVPSSTPSRRGTLNVQGKKMKERLVIVDEKEDSMGGTKGAAAVKKNNTKQGTKGKR</sequence>
<comment type="caution">
    <text evidence="2">The sequence shown here is derived from an EMBL/GenBank/DDBJ whole genome shotgun (WGS) entry which is preliminary data.</text>
</comment>
<protein>
    <submittedName>
        <fullName evidence="2">Uncharacterized protein</fullName>
    </submittedName>
</protein>
<feature type="compositionally biased region" description="Low complexity" evidence="1">
    <location>
        <begin position="167"/>
        <end position="179"/>
    </location>
</feature>
<keyword evidence="3" id="KW-1185">Reference proteome</keyword>
<organism evidence="2 3">
    <name type="scientific">Stichopus japonicus</name>
    <name type="common">Sea cucumber</name>
    <dbReference type="NCBI Taxonomy" id="307972"/>
    <lineage>
        <taxon>Eukaryota</taxon>
        <taxon>Metazoa</taxon>
        <taxon>Echinodermata</taxon>
        <taxon>Eleutherozoa</taxon>
        <taxon>Echinozoa</taxon>
        <taxon>Holothuroidea</taxon>
        <taxon>Aspidochirotacea</taxon>
        <taxon>Aspidochirotida</taxon>
        <taxon>Stichopodidae</taxon>
        <taxon>Apostichopus</taxon>
    </lineage>
</organism>